<dbReference type="Proteomes" id="UP000199477">
    <property type="component" value="Unassembled WGS sequence"/>
</dbReference>
<evidence type="ECO:0000313" key="1">
    <source>
        <dbReference type="EMBL" id="SFD99853.1"/>
    </source>
</evidence>
<dbReference type="AlphaFoldDB" id="A0A1I1X2E7"/>
<dbReference type="InterPro" id="IPR029069">
    <property type="entry name" value="HotDog_dom_sf"/>
</dbReference>
<name>A0A1I1X2E7_9GAMM</name>
<dbReference type="CDD" id="cd03451">
    <property type="entry name" value="FkbR2"/>
    <property type="match status" value="1"/>
</dbReference>
<proteinExistence type="predicted"/>
<dbReference type="InterPro" id="IPR052342">
    <property type="entry name" value="MCH/BMMD"/>
</dbReference>
<dbReference type="PANTHER" id="PTHR43664">
    <property type="entry name" value="MONOAMINE OXIDASE-RELATED"/>
    <property type="match status" value="1"/>
</dbReference>
<dbReference type="RefSeq" id="WP_026634125.1">
    <property type="nucleotide sequence ID" value="NZ_FONH01000001.1"/>
</dbReference>
<dbReference type="GO" id="GO:0016829">
    <property type="term" value="F:lyase activity"/>
    <property type="evidence" value="ECO:0007669"/>
    <property type="project" value="InterPro"/>
</dbReference>
<keyword evidence="2" id="KW-1185">Reference proteome</keyword>
<reference evidence="2" key="1">
    <citation type="submission" date="2016-10" db="EMBL/GenBank/DDBJ databases">
        <authorList>
            <person name="Varghese N."/>
            <person name="Submissions S."/>
        </authorList>
    </citation>
    <scope>NUCLEOTIDE SEQUENCE [LARGE SCALE GENOMIC DNA]</scope>
    <source>
        <strain evidence="2">UNC178MFTsu3.1</strain>
    </source>
</reference>
<accession>A0A1I1X2E7</accession>
<gene>
    <name evidence="1" type="ORF">SAMN02799615_00052</name>
</gene>
<sequence>MDRDDRLWGYRAVGEHRYREVIGFCYDDFRPGDVFEHRPGRTLGESDNLWMAGFSMNPSPLHIDTEYCAHTPWKRPLMSSLVTFSIVCGMSVRSTSGRALANLGWDKVRLTHPVFAGDTIYAESEILAKRLSQTRPGAGIVSCLTRGLLSTGEVFLTFERSFLVPTRGHETEDHAGY</sequence>
<evidence type="ECO:0000313" key="2">
    <source>
        <dbReference type="Proteomes" id="UP000199477"/>
    </source>
</evidence>
<dbReference type="PANTHER" id="PTHR43664:SF1">
    <property type="entry name" value="BETA-METHYLMALYL-COA DEHYDRATASE"/>
    <property type="match status" value="1"/>
</dbReference>
<protein>
    <submittedName>
        <fullName evidence="1">Itaconyl-CoA hydratase</fullName>
    </submittedName>
</protein>
<dbReference type="Pfam" id="PF19315">
    <property type="entry name" value="MC_hydratase"/>
    <property type="match status" value="1"/>
</dbReference>
<dbReference type="InterPro" id="IPR048274">
    <property type="entry name" value="MC_hydratase"/>
</dbReference>
<dbReference type="EMBL" id="FONH01000001">
    <property type="protein sequence ID" value="SFD99853.1"/>
    <property type="molecule type" value="Genomic_DNA"/>
</dbReference>
<dbReference type="STRING" id="500610.SAMN02799615_00052"/>
<dbReference type="SUPFAM" id="SSF54637">
    <property type="entry name" value="Thioesterase/thiol ester dehydrase-isomerase"/>
    <property type="match status" value="1"/>
</dbReference>
<organism evidence="1 2">
    <name type="scientific">Dyella marensis</name>
    <dbReference type="NCBI Taxonomy" id="500610"/>
    <lineage>
        <taxon>Bacteria</taxon>
        <taxon>Pseudomonadati</taxon>
        <taxon>Pseudomonadota</taxon>
        <taxon>Gammaproteobacteria</taxon>
        <taxon>Lysobacterales</taxon>
        <taxon>Rhodanobacteraceae</taxon>
        <taxon>Dyella</taxon>
    </lineage>
</organism>
<dbReference type="Gene3D" id="3.10.129.10">
    <property type="entry name" value="Hotdog Thioesterase"/>
    <property type="match status" value="1"/>
</dbReference>